<dbReference type="AlphaFoldDB" id="A0AAV9NFV0"/>
<comment type="caution">
    <text evidence="1">The sequence shown here is derived from an EMBL/GenBank/DDBJ whole genome shotgun (WGS) entry which is preliminary data.</text>
</comment>
<dbReference type="Proteomes" id="UP001358417">
    <property type="component" value="Unassembled WGS sequence"/>
</dbReference>
<accession>A0AAV9NFV0</accession>
<dbReference type="EMBL" id="JAVRRD010000007">
    <property type="protein sequence ID" value="KAK5056769.1"/>
    <property type="molecule type" value="Genomic_DNA"/>
</dbReference>
<sequence>MNASALYMSKLSDTEARISHKWFSAALQHHSATIEEYESCYRCLVAEGKVADIHIVIPRFEPTAEPEFDQLLADVRQKIFMPAALSQQHQQLIYKRRHFELLNKDPGVTVTMDDGEEIRLRTTNAFEKPSRSLYLRQFLSQLEEGKSNWNNVLPFLQGLVMARALPPDYYWAQLTRKAGEAGKEGVLLDCANSAEKTEFRLCRPGVARELFIAFHQRAAADGFKDATLEKVWTRAHHVALMLEAPEHRPRNSLKGPRPMDHTDARSEPTVLATLLELSSHMALEHQTQTLKTKAASYASKLAIVIQDPPPSRPEASKDSKHAEMRKMAFMSEDMETGVIIGEAIRTALKLDAIKGDDKATLKDHLPTLNKKLNVQAKILRTEVESRGPGRLPTRRALLMYDQLHS</sequence>
<name>A0AAV9NFV0_9EURO</name>
<evidence type="ECO:0000313" key="2">
    <source>
        <dbReference type="Proteomes" id="UP001358417"/>
    </source>
</evidence>
<evidence type="ECO:0000313" key="1">
    <source>
        <dbReference type="EMBL" id="KAK5056769.1"/>
    </source>
</evidence>
<dbReference type="GeneID" id="89980448"/>
<keyword evidence="2" id="KW-1185">Reference proteome</keyword>
<dbReference type="RefSeq" id="XP_064708485.1">
    <property type="nucleotide sequence ID" value="XM_064855825.1"/>
</dbReference>
<gene>
    <name evidence="1" type="ORF">LTR84_012301</name>
</gene>
<protein>
    <submittedName>
        <fullName evidence="1">Uncharacterized protein</fullName>
    </submittedName>
</protein>
<organism evidence="1 2">
    <name type="scientific">Exophiala bonariae</name>
    <dbReference type="NCBI Taxonomy" id="1690606"/>
    <lineage>
        <taxon>Eukaryota</taxon>
        <taxon>Fungi</taxon>
        <taxon>Dikarya</taxon>
        <taxon>Ascomycota</taxon>
        <taxon>Pezizomycotina</taxon>
        <taxon>Eurotiomycetes</taxon>
        <taxon>Chaetothyriomycetidae</taxon>
        <taxon>Chaetothyriales</taxon>
        <taxon>Herpotrichiellaceae</taxon>
        <taxon>Exophiala</taxon>
    </lineage>
</organism>
<proteinExistence type="predicted"/>
<reference evidence="1 2" key="1">
    <citation type="submission" date="2023-08" db="EMBL/GenBank/DDBJ databases">
        <title>Black Yeasts Isolated from many extreme environments.</title>
        <authorList>
            <person name="Coleine C."/>
            <person name="Stajich J.E."/>
            <person name="Selbmann L."/>
        </authorList>
    </citation>
    <scope>NUCLEOTIDE SEQUENCE [LARGE SCALE GENOMIC DNA]</scope>
    <source>
        <strain evidence="1 2">CCFEE 5792</strain>
    </source>
</reference>